<dbReference type="Pfam" id="PF03795">
    <property type="entry name" value="YCII"/>
    <property type="match status" value="1"/>
</dbReference>
<comment type="caution">
    <text evidence="3">The sequence shown here is derived from an EMBL/GenBank/DDBJ whole genome shotgun (WGS) entry which is preliminary data.</text>
</comment>
<organism evidence="3 4">
    <name type="scientific">Kocuria salsicia</name>
    <dbReference type="NCBI Taxonomy" id="664639"/>
    <lineage>
        <taxon>Bacteria</taxon>
        <taxon>Bacillati</taxon>
        <taxon>Actinomycetota</taxon>
        <taxon>Actinomycetes</taxon>
        <taxon>Micrococcales</taxon>
        <taxon>Micrococcaceae</taxon>
        <taxon>Kocuria</taxon>
    </lineage>
</organism>
<dbReference type="InterPro" id="IPR011008">
    <property type="entry name" value="Dimeric_a/b-barrel"/>
</dbReference>
<gene>
    <name evidence="3" type="ORF">AB0O96_09665</name>
</gene>
<dbReference type="InterPro" id="IPR005545">
    <property type="entry name" value="YCII"/>
</dbReference>
<dbReference type="RefSeq" id="WP_363785103.1">
    <property type="nucleotide sequence ID" value="NZ_JBFBLL010000006.1"/>
</dbReference>
<dbReference type="PANTHER" id="PTHR37828">
    <property type="entry name" value="GSR2449 PROTEIN"/>
    <property type="match status" value="1"/>
</dbReference>
<name>A0ABV3KDI5_9MICC</name>
<evidence type="ECO:0000313" key="3">
    <source>
        <dbReference type="EMBL" id="MEV8158455.1"/>
    </source>
</evidence>
<protein>
    <submittedName>
        <fullName evidence="3">YciI family protein</fullName>
    </submittedName>
</protein>
<feature type="domain" description="YCII-related" evidence="2">
    <location>
        <begin position="3"/>
        <end position="86"/>
    </location>
</feature>
<evidence type="ECO:0000256" key="1">
    <source>
        <dbReference type="ARBA" id="ARBA00007689"/>
    </source>
</evidence>
<reference evidence="3 4" key="1">
    <citation type="submission" date="2024-06" db="EMBL/GenBank/DDBJ databases">
        <title>The Natural Products Discovery Center: Release of the First 8490 Sequenced Strains for Exploring Actinobacteria Biosynthetic Diversity.</title>
        <authorList>
            <person name="Kalkreuter E."/>
            <person name="Kautsar S.A."/>
            <person name="Yang D."/>
            <person name="Bader C.D."/>
            <person name="Teijaro C.N."/>
            <person name="Fluegel L."/>
            <person name="Davis C.M."/>
            <person name="Simpson J.R."/>
            <person name="Lauterbach L."/>
            <person name="Steele A.D."/>
            <person name="Gui C."/>
            <person name="Meng S."/>
            <person name="Li G."/>
            <person name="Viehrig K."/>
            <person name="Ye F."/>
            <person name="Su P."/>
            <person name="Kiefer A.F."/>
            <person name="Nichols A."/>
            <person name="Cepeda A.J."/>
            <person name="Yan W."/>
            <person name="Fan B."/>
            <person name="Jiang Y."/>
            <person name="Adhikari A."/>
            <person name="Zheng C.-J."/>
            <person name="Schuster L."/>
            <person name="Cowan T.M."/>
            <person name="Smanski M.J."/>
            <person name="Chevrette M.G."/>
            <person name="De Carvalho L.P.S."/>
            <person name="Shen B."/>
        </authorList>
    </citation>
    <scope>NUCLEOTIDE SEQUENCE [LARGE SCALE GENOMIC DNA]</scope>
    <source>
        <strain evidence="3 4">NPDC079179</strain>
    </source>
</reference>
<dbReference type="PANTHER" id="PTHR37828:SF1">
    <property type="entry name" value="YCII-RELATED DOMAIN-CONTAINING PROTEIN"/>
    <property type="match status" value="1"/>
</dbReference>
<evidence type="ECO:0000259" key="2">
    <source>
        <dbReference type="Pfam" id="PF03795"/>
    </source>
</evidence>
<dbReference type="Proteomes" id="UP001553031">
    <property type="component" value="Unassembled WGS sequence"/>
</dbReference>
<dbReference type="Gene3D" id="3.30.70.1060">
    <property type="entry name" value="Dimeric alpha+beta barrel"/>
    <property type="match status" value="1"/>
</dbReference>
<dbReference type="SUPFAM" id="SSF54909">
    <property type="entry name" value="Dimeric alpha+beta barrel"/>
    <property type="match status" value="1"/>
</dbReference>
<sequence length="96" mass="10442">MTTFVVTYTYDASPQAMAALRPQRYEFFARLDEQGVLLASGQLLDGPLGDGMLVLTAPDEAAARRMLAEDPFVREGLVARLELAAWRPTVGAWVAG</sequence>
<accession>A0ABV3KDI5</accession>
<dbReference type="EMBL" id="JBFBLL010000006">
    <property type="protein sequence ID" value="MEV8158455.1"/>
    <property type="molecule type" value="Genomic_DNA"/>
</dbReference>
<comment type="similarity">
    <text evidence="1">Belongs to the YciI family.</text>
</comment>
<keyword evidence="4" id="KW-1185">Reference proteome</keyword>
<proteinExistence type="inferred from homology"/>
<evidence type="ECO:0000313" key="4">
    <source>
        <dbReference type="Proteomes" id="UP001553031"/>
    </source>
</evidence>